<reference evidence="6 7" key="1">
    <citation type="submission" date="2016-10" db="EMBL/GenBank/DDBJ databases">
        <authorList>
            <person name="de Groot N.N."/>
        </authorList>
    </citation>
    <scope>NUCLEOTIDE SEQUENCE [LARGE SCALE GENOMIC DNA]</scope>
    <source>
        <strain evidence="6 7">DSM 45514</strain>
    </source>
</reference>
<dbReference type="Pfam" id="PF09360">
    <property type="entry name" value="zf-CDGSH"/>
    <property type="match status" value="1"/>
</dbReference>
<dbReference type="AlphaFoldDB" id="A0A1G6R5S0"/>
<keyword evidence="4" id="KW-0411">Iron-sulfur</keyword>
<evidence type="ECO:0000259" key="5">
    <source>
        <dbReference type="SMART" id="SM00704"/>
    </source>
</evidence>
<dbReference type="Proteomes" id="UP000199387">
    <property type="component" value="Unassembled WGS sequence"/>
</dbReference>
<name>A0A1G6R5S0_9BACL</name>
<dbReference type="InterPro" id="IPR018967">
    <property type="entry name" value="FeS-contain_CDGSH-typ"/>
</dbReference>
<evidence type="ECO:0000256" key="4">
    <source>
        <dbReference type="ARBA" id="ARBA00023014"/>
    </source>
</evidence>
<protein>
    <submittedName>
        <fullName evidence="6">Iron-binding zinc finger CDGSH type</fullName>
    </submittedName>
</protein>
<dbReference type="GO" id="GO:0005737">
    <property type="term" value="C:cytoplasm"/>
    <property type="evidence" value="ECO:0007669"/>
    <property type="project" value="UniProtKB-ARBA"/>
</dbReference>
<keyword evidence="1" id="KW-0001">2Fe-2S</keyword>
<dbReference type="Gene3D" id="3.40.5.90">
    <property type="entry name" value="CDGSH iron-sulfur domain, mitoNEET-type"/>
    <property type="match status" value="1"/>
</dbReference>
<keyword evidence="7" id="KW-1185">Reference proteome</keyword>
<evidence type="ECO:0000256" key="3">
    <source>
        <dbReference type="ARBA" id="ARBA00023004"/>
    </source>
</evidence>
<dbReference type="RefSeq" id="WP_091572960.1">
    <property type="nucleotide sequence ID" value="NZ_FMZA01000026.1"/>
</dbReference>
<dbReference type="InterPro" id="IPR042216">
    <property type="entry name" value="MitoNEET_CISD"/>
</dbReference>
<dbReference type="SMART" id="SM00704">
    <property type="entry name" value="ZnF_CDGSH"/>
    <property type="match status" value="1"/>
</dbReference>
<organism evidence="6 7">
    <name type="scientific">Melghirimyces thermohalophilus</name>
    <dbReference type="NCBI Taxonomy" id="1236220"/>
    <lineage>
        <taxon>Bacteria</taxon>
        <taxon>Bacillati</taxon>
        <taxon>Bacillota</taxon>
        <taxon>Bacilli</taxon>
        <taxon>Bacillales</taxon>
        <taxon>Thermoactinomycetaceae</taxon>
        <taxon>Melghirimyces</taxon>
    </lineage>
</organism>
<dbReference type="GO" id="GO:0046872">
    <property type="term" value="F:metal ion binding"/>
    <property type="evidence" value="ECO:0007669"/>
    <property type="project" value="UniProtKB-KW"/>
</dbReference>
<gene>
    <name evidence="6" type="ORF">SAMN04488112_12610</name>
</gene>
<keyword evidence="2" id="KW-0479">Metal-binding</keyword>
<evidence type="ECO:0000313" key="7">
    <source>
        <dbReference type="Proteomes" id="UP000199387"/>
    </source>
</evidence>
<keyword evidence="3" id="KW-0408">Iron</keyword>
<dbReference type="STRING" id="1236220.SAMN04488112_12610"/>
<evidence type="ECO:0000256" key="2">
    <source>
        <dbReference type="ARBA" id="ARBA00022723"/>
    </source>
</evidence>
<accession>A0A1G6R5S0</accession>
<dbReference type="OrthoDB" id="9795032at2"/>
<evidence type="ECO:0000313" key="6">
    <source>
        <dbReference type="EMBL" id="SDC99634.1"/>
    </source>
</evidence>
<dbReference type="EMBL" id="FMZA01000026">
    <property type="protein sequence ID" value="SDC99634.1"/>
    <property type="molecule type" value="Genomic_DNA"/>
</dbReference>
<sequence length="68" mass="7645">MADVKIQTMDRGPLIVRGDVELVDAEGNRFETKQQFALCRCGQSQNKPFCDGTHKGKFDDCVRAEKVL</sequence>
<evidence type="ECO:0000256" key="1">
    <source>
        <dbReference type="ARBA" id="ARBA00022714"/>
    </source>
</evidence>
<proteinExistence type="predicted"/>
<dbReference type="GO" id="GO:0051537">
    <property type="term" value="F:2 iron, 2 sulfur cluster binding"/>
    <property type="evidence" value="ECO:0007669"/>
    <property type="project" value="UniProtKB-KW"/>
</dbReference>
<feature type="domain" description="Iron-binding zinc finger CDGSH type" evidence="5">
    <location>
        <begin position="21"/>
        <end position="60"/>
    </location>
</feature>